<evidence type="ECO:0000256" key="2">
    <source>
        <dbReference type="RuleBase" id="RU361156"/>
    </source>
</evidence>
<dbReference type="FunFam" id="3.40.50.1820:FF:000055">
    <property type="entry name" value="Carboxypeptidase"/>
    <property type="match status" value="1"/>
</dbReference>
<keyword evidence="3" id="KW-0472">Membrane</keyword>
<sequence length="522" mass="58236">MCKREIKKKVLTEIRWQLATVRQLSLSCKNPCPVLISFLRMNVFVAILVSSAVLIALVHAAPAGDLVTELPGLSWKPNFKQYSGYLKGVGTKRLHYWFVESSSNPKTDPVVLWMNGGPGCSSLHGFLTEHGPFRIQPDGKTLQPFPFAWNQVANMIYLEAPAGVGFSYSDDGNYTTDDDDVARNNHLALQDFFGKFPEYSENDFFISGESYGGIYVPTLASVVLDDPSINLKGFVVGNGLSDNTMNDNSIVYFAYYHGLLGDEEWLDILNACCAGNTTVYGCDFVAGSGRSQKCATALNKVQVLVWSSGLNVYNLYANCAGGAKDHVLHYDSSRGKYVTSHFGWPFVFLTNELSQRINRLKNIPIKRLISTPPCTNDTSAINYLNSDPVKKALHISDKAEAWDICSTVVGNNYVRIYSTMAAQYQKAISRKLRILVYNGDVDMACNFLGDEWFVDSLDIENPQKRRKWYYKAEDGTTQVAGFVKAFNRVTFVTIRGAGHMVPTDKPRPALDMFVNYIQNKPF</sequence>
<dbReference type="SUPFAM" id="SSF53474">
    <property type="entry name" value="alpha/beta-Hydrolases"/>
    <property type="match status" value="1"/>
</dbReference>
<dbReference type="EC" id="3.4.16.-" evidence="2"/>
<evidence type="ECO:0000256" key="3">
    <source>
        <dbReference type="SAM" id="Phobius"/>
    </source>
</evidence>
<dbReference type="PRINTS" id="PR00724">
    <property type="entry name" value="CRBOXYPTASEC"/>
</dbReference>
<feature type="transmembrane region" description="Helical" evidence="3">
    <location>
        <begin position="43"/>
        <end position="61"/>
    </location>
</feature>
<organism evidence="4 5">
    <name type="scientific">Lymnaea stagnalis</name>
    <name type="common">Great pond snail</name>
    <name type="synonym">Helix stagnalis</name>
    <dbReference type="NCBI Taxonomy" id="6523"/>
    <lineage>
        <taxon>Eukaryota</taxon>
        <taxon>Metazoa</taxon>
        <taxon>Spiralia</taxon>
        <taxon>Lophotrochozoa</taxon>
        <taxon>Mollusca</taxon>
        <taxon>Gastropoda</taxon>
        <taxon>Heterobranchia</taxon>
        <taxon>Euthyneura</taxon>
        <taxon>Panpulmonata</taxon>
        <taxon>Hygrophila</taxon>
        <taxon>Lymnaeoidea</taxon>
        <taxon>Lymnaeidae</taxon>
        <taxon>Lymnaea</taxon>
    </lineage>
</organism>
<reference evidence="4 5" key="1">
    <citation type="submission" date="2024-04" db="EMBL/GenBank/DDBJ databases">
        <authorList>
            <consortium name="Genoscope - CEA"/>
            <person name="William W."/>
        </authorList>
    </citation>
    <scope>NUCLEOTIDE SEQUENCE [LARGE SCALE GENOMIC DNA]</scope>
</reference>
<dbReference type="PANTHER" id="PTHR11802:SF502">
    <property type="entry name" value="LYSOSOMAL PROTECTIVE PROTEIN"/>
    <property type="match status" value="1"/>
</dbReference>
<dbReference type="AlphaFoldDB" id="A0AAV2HEU3"/>
<comment type="caution">
    <text evidence="4">The sequence shown here is derived from an EMBL/GenBank/DDBJ whole genome shotgun (WGS) entry which is preliminary data.</text>
</comment>
<dbReference type="EMBL" id="CAXITT010000108">
    <property type="protein sequence ID" value="CAL1532153.1"/>
    <property type="molecule type" value="Genomic_DNA"/>
</dbReference>
<keyword evidence="3" id="KW-1133">Transmembrane helix</keyword>
<evidence type="ECO:0000256" key="1">
    <source>
        <dbReference type="ARBA" id="ARBA00009431"/>
    </source>
</evidence>
<dbReference type="GO" id="GO:0004185">
    <property type="term" value="F:serine-type carboxypeptidase activity"/>
    <property type="evidence" value="ECO:0007669"/>
    <property type="project" value="UniProtKB-UniRule"/>
</dbReference>
<dbReference type="InterPro" id="IPR029058">
    <property type="entry name" value="AB_hydrolase_fold"/>
</dbReference>
<dbReference type="Pfam" id="PF00450">
    <property type="entry name" value="Peptidase_S10"/>
    <property type="match status" value="1"/>
</dbReference>
<name>A0AAV2HEU3_LYMST</name>
<keyword evidence="2" id="KW-0121">Carboxypeptidase</keyword>
<proteinExistence type="inferred from homology"/>
<evidence type="ECO:0000313" key="4">
    <source>
        <dbReference type="EMBL" id="CAL1532153.1"/>
    </source>
</evidence>
<dbReference type="InterPro" id="IPR018202">
    <property type="entry name" value="Ser_caboxypep_ser_AS"/>
</dbReference>
<evidence type="ECO:0000313" key="5">
    <source>
        <dbReference type="Proteomes" id="UP001497497"/>
    </source>
</evidence>
<gene>
    <name evidence="4" type="ORF">GSLYS_00006232001</name>
</gene>
<dbReference type="PROSITE" id="PS00560">
    <property type="entry name" value="CARBOXYPEPT_SER_HIS"/>
    <property type="match status" value="1"/>
</dbReference>
<keyword evidence="2" id="KW-0645">Protease</keyword>
<dbReference type="Proteomes" id="UP001497497">
    <property type="component" value="Unassembled WGS sequence"/>
</dbReference>
<keyword evidence="5" id="KW-1185">Reference proteome</keyword>
<protein>
    <recommendedName>
        <fullName evidence="2">Carboxypeptidase</fullName>
        <ecNumber evidence="2">3.4.16.-</ecNumber>
    </recommendedName>
</protein>
<dbReference type="Gene3D" id="3.40.50.1820">
    <property type="entry name" value="alpha/beta hydrolase"/>
    <property type="match status" value="2"/>
</dbReference>
<accession>A0AAV2HEU3</accession>
<keyword evidence="3" id="KW-0812">Transmembrane</keyword>
<dbReference type="PANTHER" id="PTHR11802">
    <property type="entry name" value="SERINE PROTEASE FAMILY S10 SERINE CARBOXYPEPTIDASE"/>
    <property type="match status" value="1"/>
</dbReference>
<comment type="similarity">
    <text evidence="1 2">Belongs to the peptidase S10 family.</text>
</comment>
<dbReference type="InterPro" id="IPR001563">
    <property type="entry name" value="Peptidase_S10"/>
</dbReference>
<dbReference type="PROSITE" id="PS00131">
    <property type="entry name" value="CARBOXYPEPT_SER_SER"/>
    <property type="match status" value="1"/>
</dbReference>
<dbReference type="InterPro" id="IPR033124">
    <property type="entry name" value="Ser_caboxypep_his_AS"/>
</dbReference>
<dbReference type="GO" id="GO:0006508">
    <property type="term" value="P:proteolysis"/>
    <property type="evidence" value="ECO:0007669"/>
    <property type="project" value="UniProtKB-KW"/>
</dbReference>
<keyword evidence="2" id="KW-0378">Hydrolase</keyword>